<dbReference type="Pfam" id="PF03797">
    <property type="entry name" value="Autotransporter"/>
    <property type="match status" value="1"/>
</dbReference>
<sequence length="442" mass="48076">MPLLQKQLAVAIIFALGANSAQFVQAQEEIDPDSEWLTPQPAVGQQGHPYPKPPEPTPDFYFADQATTRNGQQVARVLDSAVDTLLESGKLNEWQEYQLESFTRDLDNLAPGRVGAVLEQLAGSQNANLGTATQDSMKQLNSSLLSAMRQLSDDRNVSNGAGNGRVWLQALGDTGKLDGQHGSAGLDRRTTGLMLGGDWAVNDAWRVGVMGAKSASDLSAKRFKGDLDSWHLGGYAVRQDGPLALRLGAIYSGHAGQSKRSVDFDFVDYREQAKGKYNAQSQNAFAELGYQLDKGSFSVEPFAGVGYQRYHRDSYQEKGGFTALNVGTQTQENLSSTFGLRMTSAFELDNRMTLKPHLSTSWKHLYGDVDSSVRQSSALIKRPSFNSDFSIEGTSLDRDSLALHTGLDLALSAQQTMGLAYTAEVGGNSLQQGLMGNWRMAF</sequence>
<dbReference type="NCBIfam" id="TIGR01414">
    <property type="entry name" value="autotrans_barl"/>
    <property type="match status" value="1"/>
</dbReference>
<proteinExistence type="predicted"/>
<reference evidence="4 5" key="1">
    <citation type="submission" date="2020-04" db="EMBL/GenBank/DDBJ databases">
        <title>Molecular characterization of pseudomonads from Agaricus bisporus reveal novel blotch 2 pathogens in Western Europe.</title>
        <authorList>
            <person name="Taparia T."/>
            <person name="Krijger M."/>
            <person name="Haynes E."/>
            <person name="Elpinstone J.G."/>
            <person name="Noble R."/>
            <person name="Van Der Wolf J."/>
        </authorList>
    </citation>
    <scope>NUCLEOTIDE SEQUENCE [LARGE SCALE GENOMIC DNA]</scope>
    <source>
        <strain evidence="4 5">IPO3753</strain>
    </source>
</reference>
<evidence type="ECO:0000313" key="4">
    <source>
        <dbReference type="EMBL" id="NWD40366.1"/>
    </source>
</evidence>
<dbReference type="Gene3D" id="2.40.128.130">
    <property type="entry name" value="Autotransporter beta-domain"/>
    <property type="match status" value="1"/>
</dbReference>
<feature type="region of interest" description="Disordered" evidence="1">
    <location>
        <begin position="30"/>
        <end position="54"/>
    </location>
</feature>
<protein>
    <submittedName>
        <fullName evidence="4">Autotransporter outer membrane beta-barrel domain-containing protein</fullName>
    </submittedName>
</protein>
<dbReference type="GO" id="GO:0019867">
    <property type="term" value="C:outer membrane"/>
    <property type="evidence" value="ECO:0007669"/>
    <property type="project" value="InterPro"/>
</dbReference>
<evidence type="ECO:0000256" key="1">
    <source>
        <dbReference type="SAM" id="MobiDB-lite"/>
    </source>
</evidence>
<accession>A0AAJ3GZ35</accession>
<dbReference type="InterPro" id="IPR036709">
    <property type="entry name" value="Autotransporte_beta_dom_sf"/>
</dbReference>
<evidence type="ECO:0000256" key="2">
    <source>
        <dbReference type="SAM" id="SignalP"/>
    </source>
</evidence>
<evidence type="ECO:0000313" key="5">
    <source>
        <dbReference type="Proteomes" id="UP000546584"/>
    </source>
</evidence>
<gene>
    <name evidence="4" type="ORF">HX826_00720</name>
</gene>
<dbReference type="InterPro" id="IPR005546">
    <property type="entry name" value="Autotransporte_beta"/>
</dbReference>
<evidence type="ECO:0000259" key="3">
    <source>
        <dbReference type="PROSITE" id="PS51208"/>
    </source>
</evidence>
<feature type="domain" description="Autotransporter" evidence="3">
    <location>
        <begin position="159"/>
        <end position="442"/>
    </location>
</feature>
<dbReference type="SMART" id="SM00869">
    <property type="entry name" value="Autotransporter"/>
    <property type="match status" value="1"/>
</dbReference>
<dbReference type="EMBL" id="JACAQR010000001">
    <property type="protein sequence ID" value="NWD40366.1"/>
    <property type="molecule type" value="Genomic_DNA"/>
</dbReference>
<dbReference type="PROSITE" id="PS51208">
    <property type="entry name" value="AUTOTRANSPORTER"/>
    <property type="match status" value="1"/>
</dbReference>
<organism evidence="4 5">
    <name type="scientific">Pseudomonas yamanorum</name>
    <dbReference type="NCBI Taxonomy" id="515393"/>
    <lineage>
        <taxon>Bacteria</taxon>
        <taxon>Pseudomonadati</taxon>
        <taxon>Pseudomonadota</taxon>
        <taxon>Gammaproteobacteria</taxon>
        <taxon>Pseudomonadales</taxon>
        <taxon>Pseudomonadaceae</taxon>
        <taxon>Pseudomonas</taxon>
    </lineage>
</organism>
<name>A0AAJ3GZ35_9PSED</name>
<keyword evidence="2" id="KW-0732">Signal</keyword>
<dbReference type="InterPro" id="IPR006315">
    <property type="entry name" value="OM_autotransptr_brl_dom"/>
</dbReference>
<comment type="caution">
    <text evidence="4">The sequence shown here is derived from an EMBL/GenBank/DDBJ whole genome shotgun (WGS) entry which is preliminary data.</text>
</comment>
<dbReference type="RefSeq" id="WP_177025242.1">
    <property type="nucleotide sequence ID" value="NZ_CP159621.1"/>
</dbReference>
<dbReference type="AlphaFoldDB" id="A0AAJ3GZ35"/>
<dbReference type="Proteomes" id="UP000546584">
    <property type="component" value="Unassembled WGS sequence"/>
</dbReference>
<dbReference type="SUPFAM" id="SSF103515">
    <property type="entry name" value="Autotransporter"/>
    <property type="match status" value="1"/>
</dbReference>
<feature type="chain" id="PRO_5042485843" evidence="2">
    <location>
        <begin position="27"/>
        <end position="442"/>
    </location>
</feature>
<feature type="signal peptide" evidence="2">
    <location>
        <begin position="1"/>
        <end position="26"/>
    </location>
</feature>